<evidence type="ECO:0000313" key="1">
    <source>
        <dbReference type="EMBL" id="GIF92422.1"/>
    </source>
</evidence>
<dbReference type="AlphaFoldDB" id="A0A8J3K4I4"/>
<keyword evidence="2" id="KW-1185">Reference proteome</keyword>
<dbReference type="NCBIfam" id="NF040657">
    <property type="entry name" value="immun_SitI3"/>
    <property type="match status" value="1"/>
</dbReference>
<gene>
    <name evidence="1" type="ORF">Cch02nite_58660</name>
</gene>
<proteinExistence type="predicted"/>
<reference evidence="1 2" key="1">
    <citation type="submission" date="2021-01" db="EMBL/GenBank/DDBJ databases">
        <title>Whole genome shotgun sequence of Catellatospora chokoriensis NBRC 107358.</title>
        <authorList>
            <person name="Komaki H."/>
            <person name="Tamura T."/>
        </authorList>
    </citation>
    <scope>NUCLEOTIDE SEQUENCE [LARGE SCALE GENOMIC DNA]</scope>
    <source>
        <strain evidence="1 2">NBRC 107358</strain>
    </source>
</reference>
<accession>A0A8J3K4I4</accession>
<evidence type="ECO:0000313" key="2">
    <source>
        <dbReference type="Proteomes" id="UP000619293"/>
    </source>
</evidence>
<dbReference type="InterPro" id="IPR049799">
    <property type="entry name" value="SitI3-like"/>
</dbReference>
<name>A0A8J3K4I4_9ACTN</name>
<dbReference type="Proteomes" id="UP000619293">
    <property type="component" value="Unassembled WGS sequence"/>
</dbReference>
<dbReference type="RefSeq" id="WP_191838287.1">
    <property type="nucleotide sequence ID" value="NZ_BAAALB010000003.1"/>
</dbReference>
<dbReference type="EMBL" id="BONG01000045">
    <property type="protein sequence ID" value="GIF92422.1"/>
    <property type="molecule type" value="Genomic_DNA"/>
</dbReference>
<comment type="caution">
    <text evidence="1">The sequence shown here is derived from an EMBL/GenBank/DDBJ whole genome shotgun (WGS) entry which is preliminary data.</text>
</comment>
<protein>
    <submittedName>
        <fullName evidence="1">Uncharacterized protein</fullName>
    </submittedName>
</protein>
<sequence>MGIDYRLTLAGDLPVEQVAQRALPDPAERPAGTPPLLGVDLDAGRGFAVSVRAGRDGYVEVTADHGEWLWKPKQYVSLAFHMDKQADPVWAVGGMLTIVHRVLHTGPEDATLVVNGDWLLLHRAGGTLVRHRASWWDNYGVGDMFTG</sequence>
<organism evidence="1 2">
    <name type="scientific">Catellatospora chokoriensis</name>
    <dbReference type="NCBI Taxonomy" id="310353"/>
    <lineage>
        <taxon>Bacteria</taxon>
        <taxon>Bacillati</taxon>
        <taxon>Actinomycetota</taxon>
        <taxon>Actinomycetes</taxon>
        <taxon>Micromonosporales</taxon>
        <taxon>Micromonosporaceae</taxon>
        <taxon>Catellatospora</taxon>
    </lineage>
</organism>